<protein>
    <submittedName>
        <fullName evidence="11">Histidine kinase</fullName>
    </submittedName>
</protein>
<evidence type="ECO:0000256" key="9">
    <source>
        <dbReference type="SAM" id="Phobius"/>
    </source>
</evidence>
<dbReference type="InterPro" id="IPR003660">
    <property type="entry name" value="HAMP_dom"/>
</dbReference>
<evidence type="ECO:0000256" key="5">
    <source>
        <dbReference type="ARBA" id="ARBA00022692"/>
    </source>
</evidence>
<gene>
    <name evidence="11" type="ORF">DS031_04570</name>
</gene>
<evidence type="ECO:0000256" key="4">
    <source>
        <dbReference type="ARBA" id="ARBA00022679"/>
    </source>
</evidence>
<evidence type="ECO:0000256" key="8">
    <source>
        <dbReference type="ARBA" id="ARBA00023136"/>
    </source>
</evidence>
<feature type="transmembrane region" description="Helical" evidence="9">
    <location>
        <begin position="7"/>
        <end position="30"/>
    </location>
</feature>
<accession>A0A366XWH7</accession>
<organism evidence="11 12">
    <name type="scientific">Bacillus taeanensis</name>
    <dbReference type="NCBI Taxonomy" id="273032"/>
    <lineage>
        <taxon>Bacteria</taxon>
        <taxon>Bacillati</taxon>
        <taxon>Bacillota</taxon>
        <taxon>Bacilli</taxon>
        <taxon>Bacillales</taxon>
        <taxon>Bacillaceae</taxon>
        <taxon>Bacillus</taxon>
    </lineage>
</organism>
<keyword evidence="8 9" id="KW-0472">Membrane</keyword>
<dbReference type="InterPro" id="IPR036890">
    <property type="entry name" value="HATPase_C_sf"/>
</dbReference>
<feature type="transmembrane region" description="Helical" evidence="9">
    <location>
        <begin position="298"/>
        <end position="319"/>
    </location>
</feature>
<keyword evidence="7 9" id="KW-1133">Transmembrane helix</keyword>
<dbReference type="Gene3D" id="3.30.565.10">
    <property type="entry name" value="Histidine kinase-like ATPase, C-terminal domain"/>
    <property type="match status" value="1"/>
</dbReference>
<evidence type="ECO:0000313" key="12">
    <source>
        <dbReference type="Proteomes" id="UP000253314"/>
    </source>
</evidence>
<evidence type="ECO:0000256" key="2">
    <source>
        <dbReference type="ARBA" id="ARBA00022475"/>
    </source>
</evidence>
<dbReference type="InterPro" id="IPR050640">
    <property type="entry name" value="Bact_2-comp_sensor_kinase"/>
</dbReference>
<evidence type="ECO:0000313" key="11">
    <source>
        <dbReference type="EMBL" id="RBW70760.1"/>
    </source>
</evidence>
<name>A0A366XWH7_9BACI</name>
<dbReference type="PANTHER" id="PTHR34220">
    <property type="entry name" value="SENSOR HISTIDINE KINASE YPDA"/>
    <property type="match status" value="1"/>
</dbReference>
<dbReference type="OrthoDB" id="9776552at2"/>
<dbReference type="Proteomes" id="UP000253314">
    <property type="component" value="Unassembled WGS sequence"/>
</dbReference>
<dbReference type="GO" id="GO:0005886">
    <property type="term" value="C:plasma membrane"/>
    <property type="evidence" value="ECO:0007669"/>
    <property type="project" value="UniProtKB-SubCell"/>
</dbReference>
<dbReference type="InterPro" id="IPR010559">
    <property type="entry name" value="Sig_transdc_His_kin_internal"/>
</dbReference>
<dbReference type="Gene3D" id="1.10.8.500">
    <property type="entry name" value="HAMP domain in histidine kinase"/>
    <property type="match status" value="1"/>
</dbReference>
<dbReference type="InterPro" id="IPR033479">
    <property type="entry name" value="dCache_1"/>
</dbReference>
<evidence type="ECO:0000259" key="10">
    <source>
        <dbReference type="PROSITE" id="PS50885"/>
    </source>
</evidence>
<comment type="subcellular location">
    <subcellularLocation>
        <location evidence="1">Cell membrane</location>
        <topology evidence="1">Multi-pass membrane protein</topology>
    </subcellularLocation>
</comment>
<evidence type="ECO:0000256" key="7">
    <source>
        <dbReference type="ARBA" id="ARBA00022989"/>
    </source>
</evidence>
<comment type="caution">
    <text evidence="11">The sequence shown here is derived from an EMBL/GenBank/DDBJ whole genome shotgun (WGS) entry which is preliminary data.</text>
</comment>
<dbReference type="EMBL" id="QOCW01000003">
    <property type="protein sequence ID" value="RBW70760.1"/>
    <property type="molecule type" value="Genomic_DNA"/>
</dbReference>
<dbReference type="PANTHER" id="PTHR34220:SF9">
    <property type="entry name" value="SIGNAL TRANSDUCTION HISTIDINE KINASE INTERNAL REGION DOMAIN-CONTAINING PROTEIN"/>
    <property type="match status" value="1"/>
</dbReference>
<dbReference type="Pfam" id="PF02743">
    <property type="entry name" value="dCache_1"/>
    <property type="match status" value="1"/>
</dbReference>
<keyword evidence="6 11" id="KW-0418">Kinase</keyword>
<dbReference type="SMART" id="SM00304">
    <property type="entry name" value="HAMP"/>
    <property type="match status" value="1"/>
</dbReference>
<feature type="domain" description="HAMP" evidence="10">
    <location>
        <begin position="317"/>
        <end position="369"/>
    </location>
</feature>
<dbReference type="AlphaFoldDB" id="A0A366XWH7"/>
<dbReference type="Gene3D" id="3.30.450.20">
    <property type="entry name" value="PAS domain"/>
    <property type="match status" value="1"/>
</dbReference>
<dbReference type="PROSITE" id="PS50885">
    <property type="entry name" value="HAMP"/>
    <property type="match status" value="1"/>
</dbReference>
<keyword evidence="3" id="KW-0597">Phosphoprotein</keyword>
<dbReference type="SUPFAM" id="SSF158472">
    <property type="entry name" value="HAMP domain-like"/>
    <property type="match status" value="1"/>
</dbReference>
<dbReference type="Pfam" id="PF06580">
    <property type="entry name" value="His_kinase"/>
    <property type="match status" value="1"/>
</dbReference>
<dbReference type="Pfam" id="PF02518">
    <property type="entry name" value="HATPase_c"/>
    <property type="match status" value="1"/>
</dbReference>
<evidence type="ECO:0000256" key="3">
    <source>
        <dbReference type="ARBA" id="ARBA00022553"/>
    </source>
</evidence>
<keyword evidence="2" id="KW-1003">Cell membrane</keyword>
<dbReference type="Pfam" id="PF00672">
    <property type="entry name" value="HAMP"/>
    <property type="match status" value="1"/>
</dbReference>
<sequence>MKSIQSRLLFMLLIFIILPYFLSVLLIYGYTKKNVEQHELETSSEQLQKASESLEQYFNEIINLPYVLYRNPDIFRIFKYGFENSIYFNQLKLEKGMENFYLMRSEIRQVRFYIAKEQDSFTVYNAMVSARKHQPNLLEQDSIQKLVNSNLNFVIEPPHQIQNYNNAAIIPESDKTMVLTIHHKILDVLTNEFLGIITIDIDLDKYGRICNRLIQEGGGSVLLTDSSGRVIYASDQTIIGKPIPDDLQTQIDGTVYSSDDDIILSRTLSGPLRQWRLVKVTSSQFLFNEVRKTAYTNIIVGVVVVILGLLMISIISYKITRPIKLLSRKVRRIEGGNMEVPFDDKGEDEIGHLEKHMKDMMTRINLHIEREYKLEIENRKNEFRALKSQVNPHFLYNTLQSIGAVALRSNSPKVYQLVTSLSKMMRYSIRSDQWVPVQSEVDYIKAYWELQMERFRTGSSYSIDIPEAILDIPVPSMILQPLVENFFKHCYEEGFYEAHLHIYGEIRGEHLYLVVENDGSSITNAELETLRKNIYAPAYDTHEHIGLKNIHDRLVLNYGSTAGIELDSKQGKGFSVQLVIPLLSKEEELYESSDRR</sequence>
<proteinExistence type="predicted"/>
<keyword evidence="5 9" id="KW-0812">Transmembrane</keyword>
<evidence type="ECO:0000256" key="6">
    <source>
        <dbReference type="ARBA" id="ARBA00022777"/>
    </source>
</evidence>
<dbReference type="CDD" id="cd06225">
    <property type="entry name" value="HAMP"/>
    <property type="match status" value="1"/>
</dbReference>
<keyword evidence="12" id="KW-1185">Reference proteome</keyword>
<dbReference type="RefSeq" id="WP_113804754.1">
    <property type="nucleotide sequence ID" value="NZ_QOCW01000003.1"/>
</dbReference>
<dbReference type="InterPro" id="IPR003594">
    <property type="entry name" value="HATPase_dom"/>
</dbReference>
<dbReference type="GO" id="GO:0000155">
    <property type="term" value="F:phosphorelay sensor kinase activity"/>
    <property type="evidence" value="ECO:0007669"/>
    <property type="project" value="InterPro"/>
</dbReference>
<reference evidence="11 12" key="1">
    <citation type="submission" date="2018-07" db="EMBL/GenBank/DDBJ databases">
        <title>Lottiidibacillus patelloidae gen. nov., sp. nov., isolated from the intestinal tract of a marine limpet and the reclassification of B. taeanensis BH030017T, B. algicola KMM 3737T and B. hwajinpoensis SW-72T as genus Lottiidibacillus.</title>
        <authorList>
            <person name="Liu R."/>
            <person name="Huang Z."/>
        </authorList>
    </citation>
    <scope>NUCLEOTIDE SEQUENCE [LARGE SCALE GENOMIC DNA]</scope>
    <source>
        <strain evidence="11 12">BH030017</strain>
    </source>
</reference>
<evidence type="ECO:0000256" key="1">
    <source>
        <dbReference type="ARBA" id="ARBA00004651"/>
    </source>
</evidence>
<dbReference type="SUPFAM" id="SSF55874">
    <property type="entry name" value="ATPase domain of HSP90 chaperone/DNA topoisomerase II/histidine kinase"/>
    <property type="match status" value="1"/>
</dbReference>
<keyword evidence="4" id="KW-0808">Transferase</keyword>